<dbReference type="EMBL" id="SLXP01000011">
    <property type="protein sequence ID" value="TCP39523.1"/>
    <property type="molecule type" value="Genomic_DNA"/>
</dbReference>
<keyword evidence="3" id="KW-1185">Reference proteome</keyword>
<comment type="caution">
    <text evidence="2">The sequence shown here is derived from an EMBL/GenBank/DDBJ whole genome shotgun (WGS) entry which is preliminary data.</text>
</comment>
<keyword evidence="1" id="KW-1133">Transmembrane helix</keyword>
<name>A0A4R2PU14_9RHOB</name>
<feature type="transmembrane region" description="Helical" evidence="1">
    <location>
        <begin position="14"/>
        <end position="35"/>
    </location>
</feature>
<dbReference type="OrthoDB" id="1995137at2"/>
<keyword evidence="1" id="KW-0812">Transmembrane</keyword>
<reference evidence="2 3" key="1">
    <citation type="submission" date="2019-03" db="EMBL/GenBank/DDBJ databases">
        <title>Genomic Encyclopedia of Type Strains, Phase IV (KMG-IV): sequencing the most valuable type-strain genomes for metagenomic binning, comparative biology and taxonomic classification.</title>
        <authorList>
            <person name="Goeker M."/>
        </authorList>
    </citation>
    <scope>NUCLEOTIDE SEQUENCE [LARGE SCALE GENOMIC DNA]</scope>
    <source>
        <strain evidence="2 3">DSM 18063</strain>
    </source>
</reference>
<evidence type="ECO:0000313" key="2">
    <source>
        <dbReference type="EMBL" id="TCP39523.1"/>
    </source>
</evidence>
<evidence type="ECO:0000256" key="1">
    <source>
        <dbReference type="SAM" id="Phobius"/>
    </source>
</evidence>
<feature type="transmembrane region" description="Helical" evidence="1">
    <location>
        <begin position="196"/>
        <end position="215"/>
    </location>
</feature>
<feature type="transmembrane region" description="Helical" evidence="1">
    <location>
        <begin position="56"/>
        <end position="75"/>
    </location>
</feature>
<gene>
    <name evidence="2" type="ORF">EV662_1113</name>
</gene>
<protein>
    <recommendedName>
        <fullName evidence="4">Dolichyl-phosphate-mannose-protein mannosyltransferase</fullName>
    </recommendedName>
</protein>
<proteinExistence type="predicted"/>
<feature type="transmembrane region" description="Helical" evidence="1">
    <location>
        <begin position="110"/>
        <end position="127"/>
    </location>
</feature>
<dbReference type="Proteomes" id="UP000294835">
    <property type="component" value="Unassembled WGS sequence"/>
</dbReference>
<dbReference type="RefSeq" id="WP_132464301.1">
    <property type="nucleotide sequence ID" value="NZ_SLXP01000011.1"/>
</dbReference>
<keyword evidence="1" id="KW-0472">Membrane</keyword>
<feature type="transmembrane region" description="Helical" evidence="1">
    <location>
        <begin position="360"/>
        <end position="378"/>
    </location>
</feature>
<dbReference type="AlphaFoldDB" id="A0A4R2PU14"/>
<feature type="transmembrane region" description="Helical" evidence="1">
    <location>
        <begin position="304"/>
        <end position="330"/>
    </location>
</feature>
<feature type="transmembrane region" description="Helical" evidence="1">
    <location>
        <begin position="336"/>
        <end position="355"/>
    </location>
</feature>
<sequence length="532" mass="58453">MSSHWTDRLLPPPLLLSISFLVLFALQFVFVLRFADNDDIVMQTIVSGFWNGEPSAFTVFMNYYLGFGLAVLYDLVPFLDWYTAFFFVIYGLCLYAGLRVLVEAARRRDPPLAAAGGLILFVIILNVQALQFTTLAASAICCAALAYTFGRGRWDGAIALILLPIAFLIRFEAAVLVSLIFLVFLAVSAVLNTTAFPARKAFVGLAGLLILATLAETASNRAMIAADADYVAFNAARGQINDNKNVDLDRITLPPDMTRDELVMLVNFLPDPSSYTAEDLQQVVAQVSQNMIRSLTPERLAGNLYMLVTWAELTGVLILLAGATLCSGSLPRTAPVLMAVGSLFVLLLYVSITAVVKERVVYAGMLAILVCFAIWAGQPHFGRWRSVALLLSYIPLSAALLVEGNQKTLEAAQLQATFEAGTKLVDAWPGKIIPYRGHYEMEGQRVHWGRSLYLPDNLALSAWFAGHPDNPAYRGLSDLLDPGTVMFLKNDAGREVRNAILSELEHRTGRRITEDMVARNETAMLLRFVPEG</sequence>
<feature type="transmembrane region" description="Helical" evidence="1">
    <location>
        <begin position="157"/>
        <end position="190"/>
    </location>
</feature>
<organism evidence="2 3">
    <name type="scientific">Rhodovulum marinum</name>
    <dbReference type="NCBI Taxonomy" id="320662"/>
    <lineage>
        <taxon>Bacteria</taxon>
        <taxon>Pseudomonadati</taxon>
        <taxon>Pseudomonadota</taxon>
        <taxon>Alphaproteobacteria</taxon>
        <taxon>Rhodobacterales</taxon>
        <taxon>Paracoccaceae</taxon>
        <taxon>Rhodovulum</taxon>
    </lineage>
</organism>
<evidence type="ECO:0008006" key="4">
    <source>
        <dbReference type="Google" id="ProtNLM"/>
    </source>
</evidence>
<feature type="transmembrane region" description="Helical" evidence="1">
    <location>
        <begin position="81"/>
        <end position="98"/>
    </location>
</feature>
<evidence type="ECO:0000313" key="3">
    <source>
        <dbReference type="Proteomes" id="UP000294835"/>
    </source>
</evidence>
<accession>A0A4R2PU14</accession>